<feature type="domain" description="Filamentous haemagglutinin FhaB/tRNA nuclease CdiA-like TPS" evidence="2">
    <location>
        <begin position="45"/>
        <end position="156"/>
    </location>
</feature>
<proteinExistence type="predicted"/>
<dbReference type="NCBIfam" id="TIGR01901">
    <property type="entry name" value="adhes_NPXG"/>
    <property type="match status" value="1"/>
</dbReference>
<feature type="compositionally biased region" description="Polar residues" evidence="1">
    <location>
        <begin position="861"/>
        <end position="872"/>
    </location>
</feature>
<dbReference type="EMBL" id="QMEC01000023">
    <property type="protein sequence ID" value="NMF62803.1"/>
    <property type="molecule type" value="Genomic_DNA"/>
</dbReference>
<feature type="compositionally biased region" description="Low complexity" evidence="1">
    <location>
        <begin position="350"/>
        <end position="365"/>
    </location>
</feature>
<accession>A0ABX1M5U7</accession>
<dbReference type="SMART" id="SM00912">
    <property type="entry name" value="Haemagg_act"/>
    <property type="match status" value="1"/>
</dbReference>
<comment type="caution">
    <text evidence="3">The sequence shown here is derived from an EMBL/GenBank/DDBJ whole genome shotgun (WGS) entry which is preliminary data.</text>
</comment>
<dbReference type="InterPro" id="IPR008638">
    <property type="entry name" value="FhaB/CdiA-like_TPS"/>
</dbReference>
<feature type="region of interest" description="Disordered" evidence="1">
    <location>
        <begin position="347"/>
        <end position="374"/>
    </location>
</feature>
<protein>
    <recommendedName>
        <fullName evidence="2">Filamentous haemagglutinin FhaB/tRNA nuclease CdiA-like TPS domain-containing protein</fullName>
    </recommendedName>
</protein>
<evidence type="ECO:0000256" key="1">
    <source>
        <dbReference type="SAM" id="MobiDB-lite"/>
    </source>
</evidence>
<dbReference type="Pfam" id="PF05860">
    <property type="entry name" value="TPS"/>
    <property type="match status" value="1"/>
</dbReference>
<dbReference type="InterPro" id="IPR011050">
    <property type="entry name" value="Pectin_lyase_fold/virulence"/>
</dbReference>
<evidence type="ECO:0000259" key="2">
    <source>
        <dbReference type="SMART" id="SM00912"/>
    </source>
</evidence>
<dbReference type="InterPro" id="IPR012334">
    <property type="entry name" value="Pectin_lyas_fold"/>
</dbReference>
<gene>
    <name evidence="3" type="ORF">DP115_08440</name>
</gene>
<evidence type="ECO:0000313" key="3">
    <source>
        <dbReference type="EMBL" id="NMF62803.1"/>
    </source>
</evidence>
<organism evidence="3 4">
    <name type="scientific">Brasilonema octagenarum UFV-OR1</name>
    <dbReference type="NCBI Taxonomy" id="417115"/>
    <lineage>
        <taxon>Bacteria</taxon>
        <taxon>Bacillati</taxon>
        <taxon>Cyanobacteriota</taxon>
        <taxon>Cyanophyceae</taxon>
        <taxon>Nostocales</taxon>
        <taxon>Scytonemataceae</taxon>
        <taxon>Brasilonema</taxon>
        <taxon>Octagenarum group</taxon>
    </lineage>
</organism>
<feature type="region of interest" description="Disordered" evidence="1">
    <location>
        <begin position="859"/>
        <end position="878"/>
    </location>
</feature>
<evidence type="ECO:0000313" key="4">
    <source>
        <dbReference type="Proteomes" id="UP000762253"/>
    </source>
</evidence>
<reference evidence="3 4" key="1">
    <citation type="submission" date="2018-06" db="EMBL/GenBank/DDBJ databases">
        <title>Comparative genomics of Brasilonema spp. strains.</title>
        <authorList>
            <person name="Alvarenga D.O."/>
            <person name="Fiore M.F."/>
            <person name="Varani A.M."/>
        </authorList>
    </citation>
    <scope>NUCLEOTIDE SEQUENCE [LARGE SCALE GENOMIC DNA]</scope>
    <source>
        <strain evidence="3 4">UFV-OR1</strain>
    </source>
</reference>
<dbReference type="SUPFAM" id="SSF51126">
    <property type="entry name" value="Pectin lyase-like"/>
    <property type="match status" value="2"/>
</dbReference>
<dbReference type="Proteomes" id="UP000762253">
    <property type="component" value="Unassembled WGS sequence"/>
</dbReference>
<dbReference type="Gene3D" id="2.160.20.10">
    <property type="entry name" value="Single-stranded right-handed beta-helix, Pectin lyase-like"/>
    <property type="match status" value="2"/>
</dbReference>
<name>A0ABX1M5U7_9CYAN</name>
<keyword evidence="4" id="KW-1185">Reference proteome</keyword>
<sequence>MHTRMKTFRLSHNVNKIYLLSLLTVPLSIMGSLTPMSIAVAQVSADGTVSTTVTTPDGKNFNINDGTRRGGNLFHSFKEFSVPTGGSANFNNATDVLNIINRVTGGSVSNIDGLIRTLGKANLFLLNPAGIIFGPNAQLNIGGSFLGSTANSFLFDNGFEFSATNPQAPPLLTINVPIGLRYRDNPQNITSQSAVLSVPQGNSFALVGGNVSLNSGAITAPGGRVEIGGLSAPGIVGLSSNGSLSFPVGVQFGDISLTNGATVDVRATGAGSVVLNARNIDLLGGNIFAGVGKGLTADNSPPGDITLNGIGKVSINYPSQVTNIVDEDATGNAGNINIKAGEISITNKASTPTDSPLPPTLNTSPRGSGPSGNISLEATTGSISLIGQDASAGDTLISTYGGVPQSGNISLKANTSISLDNAFLVAGSFGGNAGNISLEGNQFVSLVNNSSVVSQVFGRGRNSGNITIQSSGPVYLQHTLVNTAVGFPDATRTYPTLGNAGDINISGSSIFITDGTEVSSRSFNSGNSGKILINGTNRVEISGKEPLISDDSDRSGDFENTTVTTTSKRFAGGNAGDITINTRNLRVSDYGTVTATTEGNFRGGNININASAVDLTNDGQVSVSSSGGGSAGLLTVTANSIKLDNRASINANTTAGQGNIILNSDDVILRRNSNITTNATNIADGGNITINTDNLVALENSKITANAQQGYGGKVNITTKGNRFLSPDSVISATSERGPQYSGTVQFNTPEIDPSQGLFELTETVIDPGQQIAQNPCAKGFGSTFTITGRGGLPTDPNKILSSDNVRVDLIEPIPSTVSSTTATYTQRSTNPPVKRIIPAQGWIYNEKGQVVLVAYDPTKTGPQRQPQTPANSCAADR</sequence>